<sequence length="63" mass="7458">GDEACPAMRIAVKAPYARAATKEWLRQMEEEHEDLFKRIKASFKHIHDDTFLDPSRWKREDGE</sequence>
<gene>
    <name evidence="1" type="ORF">ENJ74_00985</name>
</gene>
<protein>
    <submittedName>
        <fullName evidence="1">tRNA 2-thiocytidine biosynthesis protein TtcA</fullName>
    </submittedName>
</protein>
<proteinExistence type="predicted"/>
<name>A0A7V2SKV6_9BACT</name>
<evidence type="ECO:0000313" key="1">
    <source>
        <dbReference type="EMBL" id="HFC03421.1"/>
    </source>
</evidence>
<organism evidence="1">
    <name type="scientific">Nitratifractor salsuginis</name>
    <dbReference type="NCBI Taxonomy" id="269261"/>
    <lineage>
        <taxon>Bacteria</taxon>
        <taxon>Pseudomonadati</taxon>
        <taxon>Campylobacterota</taxon>
        <taxon>Epsilonproteobacteria</taxon>
        <taxon>Campylobacterales</taxon>
        <taxon>Sulfurovaceae</taxon>
        <taxon>Nitratifractor</taxon>
    </lineage>
</organism>
<reference evidence="1" key="1">
    <citation type="journal article" date="2020" name="mSystems">
        <title>Genome- and Community-Level Interaction Insights into Carbon Utilization and Element Cycling Functions of Hydrothermarchaeota in Hydrothermal Sediment.</title>
        <authorList>
            <person name="Zhou Z."/>
            <person name="Liu Y."/>
            <person name="Xu W."/>
            <person name="Pan J."/>
            <person name="Luo Z.H."/>
            <person name="Li M."/>
        </authorList>
    </citation>
    <scope>NUCLEOTIDE SEQUENCE [LARGE SCALE GENOMIC DNA]</scope>
    <source>
        <strain evidence="1">HyVt-513</strain>
    </source>
</reference>
<dbReference type="EMBL" id="DRNO01000072">
    <property type="protein sequence ID" value="HFC03421.1"/>
    <property type="molecule type" value="Genomic_DNA"/>
</dbReference>
<comment type="caution">
    <text evidence="1">The sequence shown here is derived from an EMBL/GenBank/DDBJ whole genome shotgun (WGS) entry which is preliminary data.</text>
</comment>
<dbReference type="AlphaFoldDB" id="A0A7V2SKV6"/>
<dbReference type="Proteomes" id="UP000885722">
    <property type="component" value="Unassembled WGS sequence"/>
</dbReference>
<feature type="non-terminal residue" evidence="1">
    <location>
        <position position="1"/>
    </location>
</feature>
<accession>A0A7V2SKV6</accession>